<feature type="transmembrane region" description="Helical" evidence="1">
    <location>
        <begin position="56"/>
        <end position="77"/>
    </location>
</feature>
<evidence type="ECO:0000256" key="1">
    <source>
        <dbReference type="SAM" id="Phobius"/>
    </source>
</evidence>
<dbReference type="Proteomes" id="UP000238823">
    <property type="component" value="Unassembled WGS sequence"/>
</dbReference>
<proteinExistence type="predicted"/>
<dbReference type="AlphaFoldDB" id="A0A2S9YTX4"/>
<sequence>MRGLLVAALVFVAAANTYVLVSMDHITMAVIYGALVPLVALFEWRKLRRKPDVEPTKVADHMLVLLIMALSGITVSVF</sequence>
<keyword evidence="1" id="KW-0812">Transmembrane</keyword>
<evidence type="ECO:0000313" key="3">
    <source>
        <dbReference type="Proteomes" id="UP000238823"/>
    </source>
</evidence>
<keyword evidence="1" id="KW-0472">Membrane</keyword>
<organism evidence="2 3">
    <name type="scientific">Enhygromyxa salina</name>
    <dbReference type="NCBI Taxonomy" id="215803"/>
    <lineage>
        <taxon>Bacteria</taxon>
        <taxon>Pseudomonadati</taxon>
        <taxon>Myxococcota</taxon>
        <taxon>Polyangia</taxon>
        <taxon>Nannocystales</taxon>
        <taxon>Nannocystaceae</taxon>
        <taxon>Enhygromyxa</taxon>
    </lineage>
</organism>
<protein>
    <submittedName>
        <fullName evidence="2">Uncharacterized protein</fullName>
    </submittedName>
</protein>
<dbReference type="RefSeq" id="WP_106088870.1">
    <property type="nucleotide sequence ID" value="NZ_PVNL01000041.1"/>
</dbReference>
<reference evidence="2 3" key="1">
    <citation type="submission" date="2018-03" db="EMBL/GenBank/DDBJ databases">
        <title>Draft Genome Sequences of the Obligatory Marine Myxobacteria Enhygromyxa salina SWB007.</title>
        <authorList>
            <person name="Poehlein A."/>
            <person name="Moghaddam J.A."/>
            <person name="Harms H."/>
            <person name="Alanjari M."/>
            <person name="Koenig G.M."/>
            <person name="Daniel R."/>
            <person name="Schaeberle T.F."/>
        </authorList>
    </citation>
    <scope>NUCLEOTIDE SEQUENCE [LARGE SCALE GENOMIC DNA]</scope>
    <source>
        <strain evidence="2 3">SWB007</strain>
    </source>
</reference>
<accession>A0A2S9YTX4</accession>
<feature type="transmembrane region" description="Helical" evidence="1">
    <location>
        <begin position="25"/>
        <end position="44"/>
    </location>
</feature>
<gene>
    <name evidence="2" type="ORF">ENSA7_18510</name>
</gene>
<dbReference type="EMBL" id="PVNL01000041">
    <property type="protein sequence ID" value="PRQ08565.1"/>
    <property type="molecule type" value="Genomic_DNA"/>
</dbReference>
<evidence type="ECO:0000313" key="2">
    <source>
        <dbReference type="EMBL" id="PRQ08565.1"/>
    </source>
</evidence>
<keyword evidence="1" id="KW-1133">Transmembrane helix</keyword>
<name>A0A2S9YTX4_9BACT</name>
<comment type="caution">
    <text evidence="2">The sequence shown here is derived from an EMBL/GenBank/DDBJ whole genome shotgun (WGS) entry which is preliminary data.</text>
</comment>